<keyword evidence="1" id="KW-0833">Ubl conjugation pathway</keyword>
<dbReference type="InterPro" id="IPR008974">
    <property type="entry name" value="TRAF-like"/>
</dbReference>
<dbReference type="PROSITE" id="PS50144">
    <property type="entry name" value="MATH"/>
    <property type="match status" value="1"/>
</dbReference>
<evidence type="ECO:0000256" key="1">
    <source>
        <dbReference type="ARBA" id="ARBA00022786"/>
    </source>
</evidence>
<dbReference type="GO" id="GO:0005829">
    <property type="term" value="C:cytosol"/>
    <property type="evidence" value="ECO:0007669"/>
    <property type="project" value="TreeGrafter"/>
</dbReference>
<dbReference type="GO" id="GO:0005634">
    <property type="term" value="C:nucleus"/>
    <property type="evidence" value="ECO:0007669"/>
    <property type="project" value="TreeGrafter"/>
</dbReference>
<dbReference type="SUPFAM" id="SSF54001">
    <property type="entry name" value="Cysteine proteinases"/>
    <property type="match status" value="1"/>
</dbReference>
<feature type="domain" description="MATH" evidence="2">
    <location>
        <begin position="12"/>
        <end position="137"/>
    </location>
</feature>
<protein>
    <submittedName>
        <fullName evidence="4">Cysteine proteinase</fullName>
    </submittedName>
</protein>
<accession>A0A8H3XIM5</accession>
<organism evidence="4 5">
    <name type="scientific">Gigaspora margarita</name>
    <dbReference type="NCBI Taxonomy" id="4874"/>
    <lineage>
        <taxon>Eukaryota</taxon>
        <taxon>Fungi</taxon>
        <taxon>Fungi incertae sedis</taxon>
        <taxon>Mucoromycota</taxon>
        <taxon>Glomeromycotina</taxon>
        <taxon>Glomeromycetes</taxon>
        <taxon>Diversisporales</taxon>
        <taxon>Gigasporaceae</taxon>
        <taxon>Gigaspora</taxon>
    </lineage>
</organism>
<dbReference type="PANTHER" id="PTHR24006:SF644">
    <property type="entry name" value="UBIQUITIN CARBOXYL-TERMINAL HYDROLASE 7"/>
    <property type="match status" value="1"/>
</dbReference>
<evidence type="ECO:0000259" key="3">
    <source>
        <dbReference type="PROSITE" id="PS50235"/>
    </source>
</evidence>
<dbReference type="Gene3D" id="2.60.210.10">
    <property type="entry name" value="Apoptosis, Tumor Necrosis Factor Receptor Associated Protein 2, Chain A"/>
    <property type="match status" value="1"/>
</dbReference>
<dbReference type="InterPro" id="IPR038765">
    <property type="entry name" value="Papain-like_cys_pep_sf"/>
</dbReference>
<dbReference type="Gene3D" id="3.90.70.10">
    <property type="entry name" value="Cysteine proteinases"/>
    <property type="match status" value="1"/>
</dbReference>
<dbReference type="PANTHER" id="PTHR24006">
    <property type="entry name" value="UBIQUITIN CARBOXYL-TERMINAL HYDROLASE"/>
    <property type="match status" value="1"/>
</dbReference>
<evidence type="ECO:0000313" key="4">
    <source>
        <dbReference type="EMBL" id="KAF0468380.1"/>
    </source>
</evidence>
<proteinExistence type="predicted"/>
<reference evidence="4 5" key="1">
    <citation type="journal article" date="2019" name="Environ. Microbiol.">
        <title>At the nexus of three kingdoms: the genome of the mycorrhizal fungus Gigaspora margarita provides insights into plant, endobacterial and fungal interactions.</title>
        <authorList>
            <person name="Venice F."/>
            <person name="Ghignone S."/>
            <person name="Salvioli di Fossalunga A."/>
            <person name="Amselem J."/>
            <person name="Novero M."/>
            <person name="Xianan X."/>
            <person name="Sedzielewska Toro K."/>
            <person name="Morin E."/>
            <person name="Lipzen A."/>
            <person name="Grigoriev I.V."/>
            <person name="Henrissat B."/>
            <person name="Martin F.M."/>
            <person name="Bonfante P."/>
        </authorList>
    </citation>
    <scope>NUCLEOTIDE SEQUENCE [LARGE SCALE GENOMIC DNA]</scope>
    <source>
        <strain evidence="4 5">BEG34</strain>
    </source>
</reference>
<feature type="domain" description="USP" evidence="3">
    <location>
        <begin position="159"/>
        <end position="453"/>
    </location>
</feature>
<dbReference type="Proteomes" id="UP000439903">
    <property type="component" value="Unassembled WGS sequence"/>
</dbReference>
<dbReference type="Pfam" id="PF12436">
    <property type="entry name" value="USP7_ICP0_bdg"/>
    <property type="match status" value="1"/>
</dbReference>
<dbReference type="AlphaFoldDB" id="A0A8H3XIM5"/>
<dbReference type="Pfam" id="PF22486">
    <property type="entry name" value="MATH_2"/>
    <property type="match status" value="1"/>
</dbReference>
<dbReference type="GO" id="GO:0031647">
    <property type="term" value="P:regulation of protein stability"/>
    <property type="evidence" value="ECO:0007669"/>
    <property type="project" value="TreeGrafter"/>
</dbReference>
<dbReference type="EMBL" id="WTPW01000940">
    <property type="protein sequence ID" value="KAF0468380.1"/>
    <property type="molecule type" value="Genomic_DNA"/>
</dbReference>
<dbReference type="InterPro" id="IPR002083">
    <property type="entry name" value="MATH/TRAF_dom"/>
</dbReference>
<dbReference type="SUPFAM" id="SSF49599">
    <property type="entry name" value="TRAF domain-like"/>
    <property type="match status" value="1"/>
</dbReference>
<comment type="caution">
    <text evidence="4">The sequence shown here is derived from an EMBL/GenBank/DDBJ whole genome shotgun (WGS) entry which is preliminary data.</text>
</comment>
<evidence type="ECO:0000259" key="2">
    <source>
        <dbReference type="PROSITE" id="PS50144"/>
    </source>
</evidence>
<gene>
    <name evidence="4" type="ORF">F8M41_025794</name>
</gene>
<evidence type="ECO:0000313" key="5">
    <source>
        <dbReference type="Proteomes" id="UP000439903"/>
    </source>
</evidence>
<name>A0A8H3XIM5_GIGMA</name>
<dbReference type="PROSITE" id="PS50235">
    <property type="entry name" value="USP_3"/>
    <property type="match status" value="1"/>
</dbReference>
<dbReference type="InterPro" id="IPR028889">
    <property type="entry name" value="USP"/>
</dbReference>
<dbReference type="Pfam" id="PF00443">
    <property type="entry name" value="UCH"/>
    <property type="match status" value="1"/>
</dbReference>
<dbReference type="InterPro" id="IPR024729">
    <property type="entry name" value="USP7_ICP0-binding_dom"/>
</dbReference>
<dbReference type="GO" id="GO:0016579">
    <property type="term" value="P:protein deubiquitination"/>
    <property type="evidence" value="ECO:0007669"/>
    <property type="project" value="InterPro"/>
</dbReference>
<sequence>MPKLFGHEIKDFQHHTWNFIDWSNAERKVISPEFEVGGCKWNTVLYPFGKSNLSKVSIYLEFINPPEAYSCAQFAFVLWNPEEPTQYIGKYAYCRFNAKKHNWGFVYFCDRDKLFIPSTTQTRSIIENNSCNITTLIRVLEDPTGTLWSDAEKPFAGYIGLKNLGASNTFMNSVIQSLYLIKCLRKAIFQIPTENYQTITSISSALQRIFCRLNVSDTAIEATELTKFFGWNKFFMDIDIRKFIRILFDDLEDKMKNTNVDGTISRFFVGTKKIYIKCINVDYESIRFEEYSDIQLNVKGCSTLEESFDNYVDETLEGDNKYEAEEYGLQVAKKKVIFESLPPVLHIHLNWFEYDAKDDCMIELNHRYEFPKEIDLQKYLSSDVSEVDKFKSHKYLLHGAIVRYRSSKNRYFAWLKTGKNWTKFIDEWVTVASIENNYNAEDNNAYMLIYIRELCVDEILSPIHYKDIPKHLCEQRQKELKNNSMYINVKVMTEEIFKNHKGYGLANFNNIQCLLTLTGLTNFDNSLTEINKFEILKEATYGAFKKMASERFKIPSNKMRFWKITNNPDGINRLRALINGKTFFDKPMKEITGASGRLYMEVLDKPINNKNESFMIFLKYFDPDAQLLKGLGHLYVQKSSKISSIFPIIRKKNQLPPNASLEAYEEKSLSMIKIQPKHIFKDFIQHDGAIICFQKALMSEEIQEHLSVDRIYSIPKFYESLSMNTTIMFRSKFGYKDPIPEFSLILNRNMKFSTITNQVAVHINVDPLRLHLMPEGIDMTNRKLSKIFPFNIMTNIILSEIFPLIDKLTVYYEILDICTENTK</sequence>
<dbReference type="Gene3D" id="3.10.20.90">
    <property type="entry name" value="Phosphatidylinositol 3-kinase Catalytic Subunit, Chain A, domain 1"/>
    <property type="match status" value="2"/>
</dbReference>
<dbReference type="GO" id="GO:0004843">
    <property type="term" value="F:cysteine-type deubiquitinase activity"/>
    <property type="evidence" value="ECO:0007669"/>
    <property type="project" value="InterPro"/>
</dbReference>
<dbReference type="InterPro" id="IPR001394">
    <property type="entry name" value="Peptidase_C19_UCH"/>
</dbReference>
<dbReference type="OrthoDB" id="289038at2759"/>
<dbReference type="InterPro" id="IPR050164">
    <property type="entry name" value="Peptidase_C19"/>
</dbReference>
<keyword evidence="5" id="KW-1185">Reference proteome</keyword>